<evidence type="ECO:0000256" key="2">
    <source>
        <dbReference type="ARBA" id="ARBA00022650"/>
    </source>
</evidence>
<feature type="domain" description="Pyrroline-5-carboxylate reductase dimerisation" evidence="11">
    <location>
        <begin position="159"/>
        <end position="263"/>
    </location>
</feature>
<dbReference type="PANTHER" id="PTHR11645:SF0">
    <property type="entry name" value="PYRROLINE-5-CARBOXYLATE REDUCTASE 3"/>
    <property type="match status" value="1"/>
</dbReference>
<reference evidence="12 13" key="1">
    <citation type="submission" date="2014-05" db="EMBL/GenBank/DDBJ databases">
        <authorList>
            <person name="Daugherty S.C."/>
            <person name="Tallon L.J."/>
            <person name="Sadzewicz L."/>
            <person name="Kilian M."/>
            <person name="Tettelin H."/>
        </authorList>
    </citation>
    <scope>NUCLEOTIDE SEQUENCE [LARGE SCALE GENOMIC DNA]</scope>
    <source>
        <strain evidence="12 13">SK1126</strain>
    </source>
</reference>
<gene>
    <name evidence="6 12" type="primary">proC</name>
    <name evidence="12" type="ORF">SK1126_1189</name>
</gene>
<dbReference type="PATRIC" id="fig|28037.99.peg.1114"/>
<evidence type="ECO:0000256" key="5">
    <source>
        <dbReference type="ARBA" id="ARBA00058118"/>
    </source>
</evidence>
<dbReference type="Gene3D" id="1.10.3730.10">
    <property type="entry name" value="ProC C-terminal domain-like"/>
    <property type="match status" value="1"/>
</dbReference>
<organism evidence="12 13">
    <name type="scientific">Streptococcus mitis</name>
    <dbReference type="NCBI Taxonomy" id="28037"/>
    <lineage>
        <taxon>Bacteria</taxon>
        <taxon>Bacillati</taxon>
        <taxon>Bacillota</taxon>
        <taxon>Bacilli</taxon>
        <taxon>Lactobacillales</taxon>
        <taxon>Streptococcaceae</taxon>
        <taxon>Streptococcus</taxon>
        <taxon>Streptococcus mitis group</taxon>
    </lineage>
</organism>
<evidence type="ECO:0000256" key="9">
    <source>
        <dbReference type="RuleBase" id="RU003903"/>
    </source>
</evidence>
<feature type="binding site" evidence="8">
    <location>
        <begin position="6"/>
        <end position="11"/>
    </location>
    <ligand>
        <name>NADP(+)</name>
        <dbReference type="ChEBI" id="CHEBI:58349"/>
    </ligand>
</feature>
<evidence type="ECO:0000256" key="4">
    <source>
        <dbReference type="ARBA" id="ARBA00023002"/>
    </source>
</evidence>
<evidence type="ECO:0000259" key="10">
    <source>
        <dbReference type="Pfam" id="PF03807"/>
    </source>
</evidence>
<sequence length="265" mass="27851">MKIGFIGLGNMGASLAKAVLQARLSDEILLANRSQAKVDAFIADFGGQASSNEEIFAEADVIFLGVKPAQFSELLSQYQTILEKRESLLLISMAAGLTIEKLASLLPNQYRIIRMMPNTPASIGQGVISYALSSNCRAEDSELFCQLLTKAGLLVELGESLIDAATGLAGCGPAFVYLFIEALADAGVQTGLPRETALKMAAQTVVGAGQLVLESQEHPGVLKDQVCSPGGSTIAGVASLEAHAFRGTVMDAVGQAYKRTKELGK</sequence>
<dbReference type="RefSeq" id="WP_033681913.1">
    <property type="nucleotide sequence ID" value="NZ_JPFT01000005.1"/>
</dbReference>
<dbReference type="PIRSF" id="PIRSF000193">
    <property type="entry name" value="Pyrrol-5-carb_rd"/>
    <property type="match status" value="1"/>
</dbReference>
<dbReference type="UniPathway" id="UPA00098">
    <property type="reaction ID" value="UER00361"/>
</dbReference>
<dbReference type="InterPro" id="IPR029036">
    <property type="entry name" value="P5CR_dimer"/>
</dbReference>
<evidence type="ECO:0000256" key="3">
    <source>
        <dbReference type="ARBA" id="ARBA00022857"/>
    </source>
</evidence>
<dbReference type="EMBL" id="JPFT01000005">
    <property type="protein sequence ID" value="KEQ33284.1"/>
    <property type="molecule type" value="Genomic_DNA"/>
</dbReference>
<dbReference type="GO" id="GO:0005737">
    <property type="term" value="C:cytoplasm"/>
    <property type="evidence" value="ECO:0007669"/>
    <property type="project" value="UniProtKB-SubCell"/>
</dbReference>
<keyword evidence="4 6" id="KW-0560">Oxidoreductase</keyword>
<dbReference type="PROSITE" id="PS00521">
    <property type="entry name" value="P5CR"/>
    <property type="match status" value="1"/>
</dbReference>
<comment type="catalytic activity">
    <reaction evidence="6">
        <text>L-proline + NAD(+) = (S)-1-pyrroline-5-carboxylate + NADH + 2 H(+)</text>
        <dbReference type="Rhea" id="RHEA:14105"/>
        <dbReference type="ChEBI" id="CHEBI:15378"/>
        <dbReference type="ChEBI" id="CHEBI:17388"/>
        <dbReference type="ChEBI" id="CHEBI:57540"/>
        <dbReference type="ChEBI" id="CHEBI:57945"/>
        <dbReference type="ChEBI" id="CHEBI:60039"/>
        <dbReference type="EC" id="1.5.1.2"/>
    </reaction>
</comment>
<dbReference type="Gene3D" id="3.40.50.720">
    <property type="entry name" value="NAD(P)-binding Rossmann-like Domain"/>
    <property type="match status" value="1"/>
</dbReference>
<dbReference type="GO" id="GO:0004735">
    <property type="term" value="F:pyrroline-5-carboxylate reductase activity"/>
    <property type="evidence" value="ECO:0007669"/>
    <property type="project" value="UniProtKB-UniRule"/>
</dbReference>
<evidence type="ECO:0000256" key="7">
    <source>
        <dbReference type="NCBIfam" id="TIGR00112"/>
    </source>
</evidence>
<dbReference type="Proteomes" id="UP000028093">
    <property type="component" value="Unassembled WGS sequence"/>
</dbReference>
<evidence type="ECO:0000313" key="13">
    <source>
        <dbReference type="Proteomes" id="UP000028093"/>
    </source>
</evidence>
<dbReference type="InterPro" id="IPR053790">
    <property type="entry name" value="P5CR-like_CS"/>
</dbReference>
<proteinExistence type="inferred from homology"/>
<comment type="caution">
    <text evidence="12">The sequence shown here is derived from an EMBL/GenBank/DDBJ whole genome shotgun (WGS) entry which is preliminary data.</text>
</comment>
<dbReference type="InterPro" id="IPR036291">
    <property type="entry name" value="NAD(P)-bd_dom_sf"/>
</dbReference>
<evidence type="ECO:0000313" key="12">
    <source>
        <dbReference type="EMBL" id="KEQ33284.1"/>
    </source>
</evidence>
<feature type="domain" description="Pyrroline-5-carboxylate reductase catalytic N-terminal" evidence="10">
    <location>
        <begin position="2"/>
        <end position="96"/>
    </location>
</feature>
<protein>
    <recommendedName>
        <fullName evidence="6 7">Pyrroline-5-carboxylate reductase</fullName>
        <shortName evidence="6">P5C reductase</shortName>
        <shortName evidence="6">P5CR</shortName>
        <ecNumber evidence="6 7">1.5.1.2</ecNumber>
    </recommendedName>
    <alternativeName>
        <fullName evidence="6">PCA reductase</fullName>
    </alternativeName>
</protein>
<evidence type="ECO:0000256" key="6">
    <source>
        <dbReference type="HAMAP-Rule" id="MF_01925"/>
    </source>
</evidence>
<dbReference type="InterPro" id="IPR000304">
    <property type="entry name" value="Pyrroline-COOH_reductase"/>
</dbReference>
<comment type="catalytic activity">
    <reaction evidence="6 9">
        <text>L-proline + NADP(+) = (S)-1-pyrroline-5-carboxylate + NADPH + 2 H(+)</text>
        <dbReference type="Rhea" id="RHEA:14109"/>
        <dbReference type="ChEBI" id="CHEBI:15378"/>
        <dbReference type="ChEBI" id="CHEBI:17388"/>
        <dbReference type="ChEBI" id="CHEBI:57783"/>
        <dbReference type="ChEBI" id="CHEBI:58349"/>
        <dbReference type="ChEBI" id="CHEBI:60039"/>
        <dbReference type="EC" id="1.5.1.2"/>
    </reaction>
</comment>
<keyword evidence="3 6" id="KW-0521">NADP</keyword>
<dbReference type="InterPro" id="IPR008927">
    <property type="entry name" value="6-PGluconate_DH-like_C_sf"/>
</dbReference>
<comment type="subcellular location">
    <subcellularLocation>
        <location evidence="6">Cytoplasm</location>
    </subcellularLocation>
</comment>
<accession>A0A081PRG1</accession>
<dbReference type="Pfam" id="PF03807">
    <property type="entry name" value="F420_oxidored"/>
    <property type="match status" value="1"/>
</dbReference>
<comment type="function">
    <text evidence="5 6">Catalyzes the reduction of 1-pyrroline-5-carboxylate (PCA) to L-proline.</text>
</comment>
<keyword evidence="2 6" id="KW-0641">Proline biosynthesis</keyword>
<keyword evidence="6 9" id="KW-0028">Amino-acid biosynthesis</keyword>
<dbReference type="SUPFAM" id="SSF51735">
    <property type="entry name" value="NAD(P)-binding Rossmann-fold domains"/>
    <property type="match status" value="1"/>
</dbReference>
<dbReference type="FunFam" id="1.10.3730.10:FF:000001">
    <property type="entry name" value="Pyrroline-5-carboxylate reductase"/>
    <property type="match status" value="1"/>
</dbReference>
<comment type="pathway">
    <text evidence="6 9">Amino-acid biosynthesis; L-proline biosynthesis; L-proline from L-glutamate 5-semialdehyde: step 1/1.</text>
</comment>
<evidence type="ECO:0000259" key="11">
    <source>
        <dbReference type="Pfam" id="PF14748"/>
    </source>
</evidence>
<dbReference type="PANTHER" id="PTHR11645">
    <property type="entry name" value="PYRROLINE-5-CARBOXYLATE REDUCTASE"/>
    <property type="match status" value="1"/>
</dbReference>
<evidence type="ECO:0000256" key="1">
    <source>
        <dbReference type="ARBA" id="ARBA00005525"/>
    </source>
</evidence>
<keyword evidence="6" id="KW-0963">Cytoplasm</keyword>
<dbReference type="EC" id="1.5.1.2" evidence="6 7"/>
<feature type="binding site" evidence="8">
    <location>
        <position position="52"/>
    </location>
    <ligand>
        <name>NADPH</name>
        <dbReference type="ChEBI" id="CHEBI:57783"/>
    </ligand>
</feature>
<dbReference type="GO" id="GO:0055129">
    <property type="term" value="P:L-proline biosynthetic process"/>
    <property type="evidence" value="ECO:0007669"/>
    <property type="project" value="UniProtKB-UniRule"/>
</dbReference>
<dbReference type="SUPFAM" id="SSF48179">
    <property type="entry name" value="6-phosphogluconate dehydrogenase C-terminal domain-like"/>
    <property type="match status" value="1"/>
</dbReference>
<evidence type="ECO:0000256" key="8">
    <source>
        <dbReference type="PIRSR" id="PIRSR000193-1"/>
    </source>
</evidence>
<name>A0A081PRG1_STRMT</name>
<dbReference type="Pfam" id="PF14748">
    <property type="entry name" value="P5CR_dimer"/>
    <property type="match status" value="1"/>
</dbReference>
<dbReference type="InterPro" id="IPR028939">
    <property type="entry name" value="P5C_Rdtase_cat_N"/>
</dbReference>
<comment type="similarity">
    <text evidence="1 6 9">Belongs to the pyrroline-5-carboxylate reductase family.</text>
</comment>
<dbReference type="NCBIfam" id="TIGR00112">
    <property type="entry name" value="proC"/>
    <property type="match status" value="1"/>
</dbReference>
<dbReference type="AlphaFoldDB" id="A0A081PRG1"/>
<dbReference type="HAMAP" id="MF_01925">
    <property type="entry name" value="P5C_reductase"/>
    <property type="match status" value="1"/>
</dbReference>